<sequence>MYPDDLGGGKKSQNENFQLALARLREISDNNKSSSHKREENTSIRIYVGKFFAKLEVSAAKVLIYNKKMELLEKGGEKWHVPVHKHFPMKIPERSLKIGRTPLTEGMVLFTWRIVGRVDNV</sequence>
<dbReference type="Proteomes" id="UP001054945">
    <property type="component" value="Unassembled WGS sequence"/>
</dbReference>
<evidence type="ECO:0000313" key="2">
    <source>
        <dbReference type="Proteomes" id="UP001054945"/>
    </source>
</evidence>
<accession>A0AAV4XSI7</accession>
<reference evidence="1 2" key="1">
    <citation type="submission" date="2021-06" db="EMBL/GenBank/DDBJ databases">
        <title>Caerostris extrusa draft genome.</title>
        <authorList>
            <person name="Kono N."/>
            <person name="Arakawa K."/>
        </authorList>
    </citation>
    <scope>NUCLEOTIDE SEQUENCE [LARGE SCALE GENOMIC DNA]</scope>
</reference>
<comment type="caution">
    <text evidence="1">The sequence shown here is derived from an EMBL/GenBank/DDBJ whole genome shotgun (WGS) entry which is preliminary data.</text>
</comment>
<gene>
    <name evidence="1" type="ORF">CEXT_403371</name>
</gene>
<dbReference type="AlphaFoldDB" id="A0AAV4XSI7"/>
<dbReference type="EMBL" id="BPLR01000767">
    <property type="protein sequence ID" value="GIY97313.1"/>
    <property type="molecule type" value="Genomic_DNA"/>
</dbReference>
<protein>
    <submittedName>
        <fullName evidence="1">Uncharacterized protein</fullName>
    </submittedName>
</protein>
<proteinExistence type="predicted"/>
<keyword evidence="2" id="KW-1185">Reference proteome</keyword>
<name>A0AAV4XSI7_CAEEX</name>
<organism evidence="1 2">
    <name type="scientific">Caerostris extrusa</name>
    <name type="common">Bark spider</name>
    <name type="synonym">Caerostris bankana</name>
    <dbReference type="NCBI Taxonomy" id="172846"/>
    <lineage>
        <taxon>Eukaryota</taxon>
        <taxon>Metazoa</taxon>
        <taxon>Ecdysozoa</taxon>
        <taxon>Arthropoda</taxon>
        <taxon>Chelicerata</taxon>
        <taxon>Arachnida</taxon>
        <taxon>Araneae</taxon>
        <taxon>Araneomorphae</taxon>
        <taxon>Entelegynae</taxon>
        <taxon>Araneoidea</taxon>
        <taxon>Araneidae</taxon>
        <taxon>Caerostris</taxon>
    </lineage>
</organism>
<evidence type="ECO:0000313" key="1">
    <source>
        <dbReference type="EMBL" id="GIY97313.1"/>
    </source>
</evidence>